<keyword evidence="2" id="KW-1185">Reference proteome</keyword>
<feature type="non-terminal residue" evidence="1">
    <location>
        <position position="1"/>
    </location>
</feature>
<name>A0A9N8Z2S9_9GLOM</name>
<dbReference type="EMBL" id="CAJVPQ010000312">
    <property type="protein sequence ID" value="CAG8469442.1"/>
    <property type="molecule type" value="Genomic_DNA"/>
</dbReference>
<gene>
    <name evidence="1" type="ORF">FCALED_LOCUS2148</name>
</gene>
<protein>
    <submittedName>
        <fullName evidence="1">11761_t:CDS:1</fullName>
    </submittedName>
</protein>
<reference evidence="1" key="1">
    <citation type="submission" date="2021-06" db="EMBL/GenBank/DDBJ databases">
        <authorList>
            <person name="Kallberg Y."/>
            <person name="Tangrot J."/>
            <person name="Rosling A."/>
        </authorList>
    </citation>
    <scope>NUCLEOTIDE SEQUENCE</scope>
    <source>
        <strain evidence="1">UK204</strain>
    </source>
</reference>
<dbReference type="AlphaFoldDB" id="A0A9N8Z2S9"/>
<dbReference type="Proteomes" id="UP000789570">
    <property type="component" value="Unassembled WGS sequence"/>
</dbReference>
<evidence type="ECO:0000313" key="2">
    <source>
        <dbReference type="Proteomes" id="UP000789570"/>
    </source>
</evidence>
<proteinExistence type="predicted"/>
<organism evidence="1 2">
    <name type="scientific">Funneliformis caledonium</name>
    <dbReference type="NCBI Taxonomy" id="1117310"/>
    <lineage>
        <taxon>Eukaryota</taxon>
        <taxon>Fungi</taxon>
        <taxon>Fungi incertae sedis</taxon>
        <taxon>Mucoromycota</taxon>
        <taxon>Glomeromycotina</taxon>
        <taxon>Glomeromycetes</taxon>
        <taxon>Glomerales</taxon>
        <taxon>Glomeraceae</taxon>
        <taxon>Funneliformis</taxon>
    </lineage>
</organism>
<comment type="caution">
    <text evidence="1">The sequence shown here is derived from an EMBL/GenBank/DDBJ whole genome shotgun (WGS) entry which is preliminary data.</text>
</comment>
<accession>A0A9N8Z2S9</accession>
<sequence length="132" mass="15497">LNVDYFANFGVVLNFWPGSVFGFKRILKELIDRPLVGLSGITCESLRDSFIPGRFLKLCVYIEITLWHLISIGHNIPWIECEGCACEEDKVIRIEHLEYLAIKAPRLHQIACFIEQGRVRRIRIQKDRWKFH</sequence>
<evidence type="ECO:0000313" key="1">
    <source>
        <dbReference type="EMBL" id="CAG8469442.1"/>
    </source>
</evidence>